<protein>
    <submittedName>
        <fullName evidence="2">Uncharacterized protein</fullName>
    </submittedName>
</protein>
<dbReference type="EMBL" id="OD002157">
    <property type="protein sequence ID" value="CAD7404415.1"/>
    <property type="molecule type" value="Genomic_DNA"/>
</dbReference>
<feature type="compositionally biased region" description="Pro residues" evidence="1">
    <location>
        <begin position="54"/>
        <end position="63"/>
    </location>
</feature>
<evidence type="ECO:0000256" key="1">
    <source>
        <dbReference type="SAM" id="MobiDB-lite"/>
    </source>
</evidence>
<sequence>MFQVFADMSADAMPEFEVGGSDEAPHRVARSPCGGGGRGGGGGGGGTGGGPGGPGGPPPPAPPTNATSG</sequence>
<feature type="region of interest" description="Disordered" evidence="1">
    <location>
        <begin position="1"/>
        <end position="69"/>
    </location>
</feature>
<dbReference type="AlphaFoldDB" id="A0A7R9H0D2"/>
<reference evidence="2" key="1">
    <citation type="submission" date="2020-11" db="EMBL/GenBank/DDBJ databases">
        <authorList>
            <person name="Tran Van P."/>
        </authorList>
    </citation>
    <scope>NUCLEOTIDE SEQUENCE</scope>
</reference>
<organism evidence="2">
    <name type="scientific">Timema poppense</name>
    <name type="common">Walking stick</name>
    <dbReference type="NCBI Taxonomy" id="170557"/>
    <lineage>
        <taxon>Eukaryota</taxon>
        <taxon>Metazoa</taxon>
        <taxon>Ecdysozoa</taxon>
        <taxon>Arthropoda</taxon>
        <taxon>Hexapoda</taxon>
        <taxon>Insecta</taxon>
        <taxon>Pterygota</taxon>
        <taxon>Neoptera</taxon>
        <taxon>Polyneoptera</taxon>
        <taxon>Phasmatodea</taxon>
        <taxon>Timematodea</taxon>
        <taxon>Timematoidea</taxon>
        <taxon>Timematidae</taxon>
        <taxon>Timema</taxon>
    </lineage>
</organism>
<gene>
    <name evidence="2" type="ORF">TPSB3V08_LOCUS4479</name>
</gene>
<proteinExistence type="predicted"/>
<evidence type="ECO:0000313" key="2">
    <source>
        <dbReference type="EMBL" id="CAD7404415.1"/>
    </source>
</evidence>
<accession>A0A7R9H0D2</accession>
<feature type="compositionally biased region" description="Gly residues" evidence="1">
    <location>
        <begin position="33"/>
        <end position="53"/>
    </location>
</feature>
<name>A0A7R9H0D2_TIMPO</name>